<proteinExistence type="predicted"/>
<evidence type="ECO:0000313" key="3">
    <source>
        <dbReference type="EMBL" id="PLW30970.1"/>
    </source>
</evidence>
<reference evidence="2 4" key="1">
    <citation type="submission" date="2017-11" db="EMBL/GenBank/DDBJ databases">
        <title>De novo assembly and phasing of dikaryotic genomes from two isolates of Puccinia coronata f. sp. avenae, the causal agent of oat crown rust.</title>
        <authorList>
            <person name="Miller M.E."/>
            <person name="Zhang Y."/>
            <person name="Omidvar V."/>
            <person name="Sperschneider J."/>
            <person name="Schwessinger B."/>
            <person name="Raley C."/>
            <person name="Palmer J.M."/>
            <person name="Garnica D."/>
            <person name="Upadhyaya N."/>
            <person name="Rathjen J."/>
            <person name="Taylor J.M."/>
            <person name="Park R.F."/>
            <person name="Dodds P.N."/>
            <person name="Hirsch C.D."/>
            <person name="Kianian S.F."/>
            <person name="Figueroa M."/>
        </authorList>
    </citation>
    <scope>NUCLEOTIDE SEQUENCE [LARGE SCALE GENOMIC DNA]</scope>
    <source>
        <strain evidence="2">12SD80</strain>
    </source>
</reference>
<dbReference type="Proteomes" id="UP000235392">
    <property type="component" value="Unassembled WGS sequence"/>
</dbReference>
<evidence type="ECO:0000256" key="1">
    <source>
        <dbReference type="SAM" id="SignalP"/>
    </source>
</evidence>
<organism evidence="2 4">
    <name type="scientific">Puccinia coronata f. sp. avenae</name>
    <dbReference type="NCBI Taxonomy" id="200324"/>
    <lineage>
        <taxon>Eukaryota</taxon>
        <taxon>Fungi</taxon>
        <taxon>Dikarya</taxon>
        <taxon>Basidiomycota</taxon>
        <taxon>Pucciniomycotina</taxon>
        <taxon>Pucciniomycetes</taxon>
        <taxon>Pucciniales</taxon>
        <taxon>Pucciniaceae</taxon>
        <taxon>Puccinia</taxon>
    </lineage>
</organism>
<sequence length="208" mass="22341">MVAFTHLLAFLFVLVAASRGDDASSAKPQDVSDKFFVSGASGYLLGSGYYLWQYNPLFYQRWYTAVGSSLYGYITWPVTFSTGAYFVKAIESDDDANSLFRRSASPTDDKVTCKTQDGQSSVFSPKDCLAAVQEIIKLKSSSASVGGCKLSLVQDKGPMAPANITPEELKKGILSILKACETSDIKSGEAKAAPKLNDKQVAMLLSAA</sequence>
<comment type="caution">
    <text evidence="2">The sequence shown here is derived from an EMBL/GenBank/DDBJ whole genome shotgun (WGS) entry which is preliminary data.</text>
</comment>
<feature type="chain" id="PRO_5014563093" evidence="1">
    <location>
        <begin position="21"/>
        <end position="208"/>
    </location>
</feature>
<gene>
    <name evidence="3" type="ORF">PCASD_14865</name>
    <name evidence="2" type="ORF">PCASD_20961</name>
</gene>
<dbReference type="AlphaFoldDB" id="A0A2N5S3B7"/>
<protein>
    <submittedName>
        <fullName evidence="2">Uncharacterized protein</fullName>
    </submittedName>
</protein>
<evidence type="ECO:0000313" key="2">
    <source>
        <dbReference type="EMBL" id="PLW07736.1"/>
    </source>
</evidence>
<dbReference type="EMBL" id="PGCI01001108">
    <property type="protein sequence ID" value="PLW07736.1"/>
    <property type="molecule type" value="Genomic_DNA"/>
</dbReference>
<accession>A0A2N5S3B7</accession>
<evidence type="ECO:0000313" key="4">
    <source>
        <dbReference type="Proteomes" id="UP000235392"/>
    </source>
</evidence>
<keyword evidence="1" id="KW-0732">Signal</keyword>
<dbReference type="EMBL" id="PGCI01000281">
    <property type="protein sequence ID" value="PLW30970.1"/>
    <property type="molecule type" value="Genomic_DNA"/>
</dbReference>
<name>A0A2N5S3B7_9BASI</name>
<feature type="signal peptide" evidence="1">
    <location>
        <begin position="1"/>
        <end position="20"/>
    </location>
</feature>